<sequence length="427" mass="48659">MSLISSAKSHKSSIADFSNFPTQLNDEYSNYSKQISLDLLINGHVRSFGDFFSLIIHQKKEQQNNIEKLQNLRQLLTNAEISQRSGNDRAIYQSRTSIAKYFESIGDYGLSIIYLRDTLEVSSKLSTQDNSKTELEALINFGIALEENNKLEESLIYFEKSLELARANGNVDMESCSLNNLIKIRLKISEKFERSLKFKNCIENLKICLDFLKLTSILNEHNASNHIASGAIAVGVNGEAVNERESHEVNLAYEINFKLGLCYKEVGDLELAIKYFSTFLDMCKKTGNYSKEGKAKVLLASCYELSGDTNLAINYLQQFIAQSEDKQSQKYALNDAYFLLGHFNGKSGEFEESERYFQKHYELTTQLLNENNAKLKVNREITNSASNTKKTYQDSAKSNDAKYRTSSFEVNEQQLDEKLGKKEYISY</sequence>
<keyword evidence="3" id="KW-0677">Repeat</keyword>
<keyword evidence="9" id="KW-1185">Reference proteome</keyword>
<dbReference type="GO" id="GO:0005737">
    <property type="term" value="C:cytoplasm"/>
    <property type="evidence" value="ECO:0007669"/>
    <property type="project" value="UniProtKB-SubCell"/>
</dbReference>
<evidence type="ECO:0000256" key="5">
    <source>
        <dbReference type="ARBA" id="ARBA00040665"/>
    </source>
</evidence>
<dbReference type="Pfam" id="PF13181">
    <property type="entry name" value="TPR_8"/>
    <property type="match status" value="2"/>
</dbReference>
<protein>
    <recommendedName>
        <fullName evidence="5">Tetratricopeptide repeat protein 29</fullName>
    </recommendedName>
</protein>
<evidence type="ECO:0000313" key="8">
    <source>
        <dbReference type="EMBL" id="KAJ3220593.1"/>
    </source>
</evidence>
<feature type="repeat" description="TPR" evidence="6">
    <location>
        <begin position="253"/>
        <end position="286"/>
    </location>
</feature>
<feature type="repeat" description="TPR" evidence="6">
    <location>
        <begin position="135"/>
        <end position="168"/>
    </location>
</feature>
<gene>
    <name evidence="8" type="primary">TTC29</name>
    <name evidence="8" type="ORF">HK099_004166</name>
</gene>
<evidence type="ECO:0000256" key="4">
    <source>
        <dbReference type="ARBA" id="ARBA00022803"/>
    </source>
</evidence>
<dbReference type="InterPro" id="IPR011990">
    <property type="entry name" value="TPR-like_helical_dom_sf"/>
</dbReference>
<keyword evidence="2" id="KW-0963">Cytoplasm</keyword>
<comment type="caution">
    <text evidence="8">The sequence shown here is derived from an EMBL/GenBank/DDBJ whole genome shotgun (WGS) entry which is preliminary data.</text>
</comment>
<name>A0AAD5U270_9FUNG</name>
<evidence type="ECO:0000313" key="9">
    <source>
        <dbReference type="Proteomes" id="UP001211065"/>
    </source>
</evidence>
<dbReference type="PANTHER" id="PTHR46630">
    <property type="entry name" value="TETRATRICOPEPTIDE REPEAT PROTEIN 29"/>
    <property type="match status" value="1"/>
</dbReference>
<dbReference type="SMART" id="SM00028">
    <property type="entry name" value="TPR"/>
    <property type="match status" value="5"/>
</dbReference>
<feature type="compositionally biased region" description="Polar residues" evidence="7">
    <location>
        <begin position="386"/>
        <end position="396"/>
    </location>
</feature>
<evidence type="ECO:0000256" key="2">
    <source>
        <dbReference type="ARBA" id="ARBA00022490"/>
    </source>
</evidence>
<dbReference type="Proteomes" id="UP001211065">
    <property type="component" value="Unassembled WGS sequence"/>
</dbReference>
<keyword evidence="4 6" id="KW-0802">TPR repeat</keyword>
<accession>A0AAD5U270</accession>
<dbReference type="Gene3D" id="1.25.40.10">
    <property type="entry name" value="Tetratricopeptide repeat domain"/>
    <property type="match status" value="2"/>
</dbReference>
<reference evidence="8" key="1">
    <citation type="submission" date="2020-05" db="EMBL/GenBank/DDBJ databases">
        <title>Phylogenomic resolution of chytrid fungi.</title>
        <authorList>
            <person name="Stajich J.E."/>
            <person name="Amses K."/>
            <person name="Simmons R."/>
            <person name="Seto K."/>
            <person name="Myers J."/>
            <person name="Bonds A."/>
            <person name="Quandt C.A."/>
            <person name="Barry K."/>
            <person name="Liu P."/>
            <person name="Grigoriev I."/>
            <person name="Longcore J.E."/>
            <person name="James T.Y."/>
        </authorList>
    </citation>
    <scope>NUCLEOTIDE SEQUENCE</scope>
    <source>
        <strain evidence="8">JEL0476</strain>
    </source>
</reference>
<feature type="region of interest" description="Disordered" evidence="7">
    <location>
        <begin position="386"/>
        <end position="407"/>
    </location>
</feature>
<dbReference type="PANTHER" id="PTHR46630:SF1">
    <property type="entry name" value="TETRATRICOPEPTIDE REPEAT PROTEIN 29"/>
    <property type="match status" value="1"/>
</dbReference>
<evidence type="ECO:0000256" key="6">
    <source>
        <dbReference type="PROSITE-ProRule" id="PRU00339"/>
    </source>
</evidence>
<comment type="subcellular location">
    <subcellularLocation>
        <location evidence="1">Cytoplasm</location>
    </subcellularLocation>
</comment>
<evidence type="ECO:0000256" key="7">
    <source>
        <dbReference type="SAM" id="MobiDB-lite"/>
    </source>
</evidence>
<organism evidence="8 9">
    <name type="scientific">Clydaea vesicula</name>
    <dbReference type="NCBI Taxonomy" id="447962"/>
    <lineage>
        <taxon>Eukaryota</taxon>
        <taxon>Fungi</taxon>
        <taxon>Fungi incertae sedis</taxon>
        <taxon>Chytridiomycota</taxon>
        <taxon>Chytridiomycota incertae sedis</taxon>
        <taxon>Chytridiomycetes</taxon>
        <taxon>Lobulomycetales</taxon>
        <taxon>Lobulomycetaceae</taxon>
        <taxon>Clydaea</taxon>
    </lineage>
</organism>
<dbReference type="GO" id="GO:0003341">
    <property type="term" value="P:cilium movement"/>
    <property type="evidence" value="ECO:0007669"/>
    <property type="project" value="TreeGrafter"/>
</dbReference>
<evidence type="ECO:0000256" key="3">
    <source>
        <dbReference type="ARBA" id="ARBA00022737"/>
    </source>
</evidence>
<dbReference type="InterPro" id="IPR019734">
    <property type="entry name" value="TPR_rpt"/>
</dbReference>
<proteinExistence type="predicted"/>
<dbReference type="InterPro" id="IPR051476">
    <property type="entry name" value="Bac_ResReg_Asp_Phosphatase"/>
</dbReference>
<dbReference type="EMBL" id="JADGJW010000289">
    <property type="protein sequence ID" value="KAJ3220593.1"/>
    <property type="molecule type" value="Genomic_DNA"/>
</dbReference>
<dbReference type="AlphaFoldDB" id="A0AAD5U270"/>
<dbReference type="Pfam" id="PF13424">
    <property type="entry name" value="TPR_12"/>
    <property type="match status" value="1"/>
</dbReference>
<dbReference type="SUPFAM" id="SSF48452">
    <property type="entry name" value="TPR-like"/>
    <property type="match status" value="2"/>
</dbReference>
<evidence type="ECO:0000256" key="1">
    <source>
        <dbReference type="ARBA" id="ARBA00004496"/>
    </source>
</evidence>
<dbReference type="PROSITE" id="PS50005">
    <property type="entry name" value="TPR"/>
    <property type="match status" value="2"/>
</dbReference>
<dbReference type="GO" id="GO:0005929">
    <property type="term" value="C:cilium"/>
    <property type="evidence" value="ECO:0007669"/>
    <property type="project" value="TreeGrafter"/>
</dbReference>